<name>A0ABM0N155_SACKO</name>
<feature type="domain" description="Cadherin" evidence="12">
    <location>
        <begin position="1767"/>
        <end position="1871"/>
    </location>
</feature>
<dbReference type="SUPFAM" id="SSF49785">
    <property type="entry name" value="Galactose-binding domain-like"/>
    <property type="match status" value="1"/>
</dbReference>
<keyword evidence="5" id="KW-0130">Cell adhesion</keyword>
<evidence type="ECO:0000256" key="8">
    <source>
        <dbReference type="PROSITE-ProRule" id="PRU00043"/>
    </source>
</evidence>
<dbReference type="CDD" id="cd11304">
    <property type="entry name" value="Cadherin_repeat"/>
    <property type="match status" value="33"/>
</dbReference>
<evidence type="ECO:0000313" key="13">
    <source>
        <dbReference type="Proteomes" id="UP000694865"/>
    </source>
</evidence>
<evidence type="ECO:0000256" key="9">
    <source>
        <dbReference type="SAM" id="MobiDB-lite"/>
    </source>
</evidence>
<organism evidence="13 14">
    <name type="scientific">Saccoglossus kowalevskii</name>
    <name type="common">Acorn worm</name>
    <dbReference type="NCBI Taxonomy" id="10224"/>
    <lineage>
        <taxon>Eukaryota</taxon>
        <taxon>Metazoa</taxon>
        <taxon>Hemichordata</taxon>
        <taxon>Enteropneusta</taxon>
        <taxon>Harrimaniidae</taxon>
        <taxon>Saccoglossus</taxon>
    </lineage>
</organism>
<feature type="domain" description="Cadherin" evidence="12">
    <location>
        <begin position="123"/>
        <end position="238"/>
    </location>
</feature>
<feature type="domain" description="Cadherin" evidence="12">
    <location>
        <begin position="1109"/>
        <end position="1212"/>
    </location>
</feature>
<evidence type="ECO:0000256" key="5">
    <source>
        <dbReference type="ARBA" id="ARBA00022889"/>
    </source>
</evidence>
<keyword evidence="3" id="KW-0677">Repeat</keyword>
<feature type="domain" description="Cadherin" evidence="12">
    <location>
        <begin position="1660"/>
        <end position="1766"/>
    </location>
</feature>
<evidence type="ECO:0000256" key="3">
    <source>
        <dbReference type="ARBA" id="ARBA00022737"/>
    </source>
</evidence>
<dbReference type="PANTHER" id="PTHR24025">
    <property type="entry name" value="DESMOGLEIN FAMILY MEMBER"/>
    <property type="match status" value="1"/>
</dbReference>
<feature type="domain" description="Cadherin" evidence="12">
    <location>
        <begin position="3611"/>
        <end position="3722"/>
    </location>
</feature>
<accession>A0ABM0N155</accession>
<feature type="domain" description="Cadherin" evidence="12">
    <location>
        <begin position="2979"/>
        <end position="3082"/>
    </location>
</feature>
<feature type="domain" description="Cadherin" evidence="12">
    <location>
        <begin position="458"/>
        <end position="562"/>
    </location>
</feature>
<evidence type="ECO:0000256" key="10">
    <source>
        <dbReference type="SAM" id="Phobius"/>
    </source>
</evidence>
<feature type="domain" description="Cadherin" evidence="12">
    <location>
        <begin position="3083"/>
        <end position="3190"/>
    </location>
</feature>
<dbReference type="SMART" id="SM00112">
    <property type="entry name" value="CA"/>
    <property type="match status" value="33"/>
</dbReference>
<protein>
    <submittedName>
        <fullName evidence="14">Protocadherin Fat 4-like</fullName>
    </submittedName>
</protein>
<dbReference type="InterPro" id="IPR015919">
    <property type="entry name" value="Cadherin-like_sf"/>
</dbReference>
<dbReference type="PRINTS" id="PR00205">
    <property type="entry name" value="CADHERIN"/>
</dbReference>
<feature type="domain" description="Cadherin" evidence="12">
    <location>
        <begin position="3506"/>
        <end position="3610"/>
    </location>
</feature>
<dbReference type="GeneID" id="100371900"/>
<evidence type="ECO:0000256" key="2">
    <source>
        <dbReference type="ARBA" id="ARBA00022692"/>
    </source>
</evidence>
<feature type="domain" description="Cadherin" evidence="12">
    <location>
        <begin position="2087"/>
        <end position="2193"/>
    </location>
</feature>
<dbReference type="PROSITE" id="PS00232">
    <property type="entry name" value="CADHERIN_1"/>
    <property type="match status" value="14"/>
</dbReference>
<keyword evidence="2 10" id="KW-0812">Transmembrane</keyword>
<evidence type="ECO:0000259" key="12">
    <source>
        <dbReference type="PROSITE" id="PS50268"/>
    </source>
</evidence>
<dbReference type="CDD" id="cd00057">
    <property type="entry name" value="FA58C"/>
    <property type="match status" value="1"/>
</dbReference>
<feature type="domain" description="Cadherin" evidence="12">
    <location>
        <begin position="1548"/>
        <end position="1659"/>
    </location>
</feature>
<dbReference type="RefSeq" id="XP_006825996.1">
    <property type="nucleotide sequence ID" value="XM_006825933.1"/>
</dbReference>
<sequence>MKTFQYGQATIYILRLRVRKLFTEVEDDDKNDDNTVDTLYFAIINKSPSDAPFDFIAKTQGSKTREANIIVTDGRVLDYEDLFTYTMTLRVCDGPDFSSSLCSQEDLQINILDENELPVVTNVPSSLTIDMDENQPPDKLSHLFTSYDVDTPGDTLRWTLTNQNPNDGDRQFVINAESGYLYTSPNVDLDYESGDIRYILTITLDDGTSACGSRVFECLTATTYFTVNVIDINEHPTFTNLIDIVSINEDAGGGAVITTIVESDPDGDALTFDIIDTVPNNSPYETPFEIVSLDSVTARLSLKAGAVIDYERIDEYVLTVIVRDGVGVGRLTSTAQLTVQINDINEPPEFTNLPYTITIPETFPGSTEVITLRAIDEDLPGDALTFQFLTSDTPFEMPSTTDGKIFTTTSPNFDYDSGTREYILRFRVSDNAAGGALTAEGTLTIWITSENDNAPSFSSSTFSVDVDEEIPIGSFIAFVPATDSDDGDVITYILSGSGAEFFRIDNNGYIENAIVLEREYGWPDSYSITVLAIDSAGLTTAATVNINVRDINDNIPRCNPSVYYRSLVEDTATSSSVVQLECSDVDQGDNGVLFYQISLGNSGSKFSIDQDTGLITLASGLNMEALAANDYRYTLFVAARDQAAPFADRLTSTATVYVEVTGTNEYTPSFTTMPPSDTVQVYENLSPASYVTTTKATDSDAGVQGYVTHRITDGDDVTPKFQIDAITGEITLIRVLDYETTDMYTLTIEAIDGDPYSPLTGTETLTVSILDVNDVTPTFEDRSYKATISESTSAGATLITMSCTDADTPMAGVTYSIIQGNSAGKFTLNLNTNTEQPAIVLANTIDYDTETDNYRLVVNAIDNGSPRLTSTTVVDVYITGSNEDTPAFGSSVPNPVQVYENTALGTVMFTVVATDADLGDDGTLVYELLSDGSGMFAIDADTATVILQGELDYDLMGVDKYYDVVIQVSDGGSPIKTDTTTVRVTVIDVNDNFPECSAGSYTETKDEGISSTVVVVAMSCTDADGAGSGYGTLSYTITDGNTDDTFEISSTGDITLKSGQSLDYESGNTLFNLIIKVSDSASVSPNSINVPVTIHVSPVNEYSPTFQSPGPSYRLDISESTSIGELIVALSVEDQDDPDHPHGQFTFTMVDPDAHPFIVDVYSGVLRLGFPLDYETIDNYDLRVIATDCGSLSNTASVSIDVLDENDNIPVCTVSSYSTAIPEDAATSTTIVDLDCSDEDSTVSGFGTLGYTIIQSPGDMFSISGGELILTNALDYETDTEYIITVTVSDQGTNANSITVPISIQVTPVNEATPTFTTTYTASITEDIGPGVSVAVVFAADSDSPTYAHGIVSYSITAGDPGNRFQVNPSSGLVTTAASIDREDTPSFTLNIHAEDGGDPAKSDDTTLTVTIVDVNDNPPVCSSTSFVLAIDETAASGDSIHYLEVTVADNGPVPLTAVIPVTINVIPVNEFAPVFSSSSDITLSIPENTPKAAIMLVSDLDREITSSYTLQVKATDGVIDGAGTPNEAFRNVIVTVTDINDNSPVCSRSYYDISLDEDTSISTNFFTLTCSDGQDASTNNNNRITYGMLSSGNDDTTFVISSLSGRVTLSKALDYDSETAKTSYLLQLLAFDQGSPSQTVTVLVNIEVTPINEHTPVFSSSSYEVDTYEDTLPGALLLQVSASDIDYGNDGVVRYTMANHAVFSLQADTGWIVLAGYLDYEDINSRMYTLSVTATDQPNNPADARSSVATVVINVLDVNDNNPVPSPARYMVEFSENIPTNTIITNILVTDMDSGQNGQITSYTIVDGNTDDTFAVDSTGEITNLKQLDWENTQKYSLVIEMKDGGSTQRSASSYVAVTITPYNEFAPVFSDDSYSFSLPENTVIGSTVFQVFAYDDDIGEDLEMEELLYSFTSNSDFAIDAYTGEITVRNALDRETLSIYSLTIRAVDNGHVTKQTTTVGLVVFVTDYNDNKPICNPSTYHTSISENTSPSSFVLQISCSDADEEYNALLSYELVAGSAVNGNPFEVDSSGRIFTRNVNFLDYESTNLFELAIYVTDGGTPSLTSTATVIVEISTYNEHAPQLSEGAWYNGAVFEDDVIGTPIVQITAIDQDSGAGGKISYMIANGNDDGKFSIDNTEGWVKVRDELDRESVPEYRLTVLAVDHGIDGGQLISTGTVVITVNDVNDNTPSCTQYLHTVPLAEDSLENTFVAKLSCSDIDDGINAFLFHEIDSTSDPDEHFYIDTNGTITLHNPLDYETKTKHKLDVIVRDGGTPSLSTVVTVVIEVTRVNEYDPVFSQPTYTFYVDENVVASTLVAEVSVTDQDKEDDVGEPLGLENGDITDSQITASSYYSESYVPWNARLNGMTTSWTAKFNDYNQWIEVDIGRIREITGFITQGGYDSNQWVTQYHVSYSEDDNAWTYYKDTTGNDRMFVGNVDRSTPVAHMLDDHFYARYVTIHPKGYYIQISMRFEIIGIKEESQFTYEILSGNNENKFYIDSESGVLFTTEPLDRETIDAYDLKLLVTDGGSPSRTSTANLVVYVNDVNDNIPGCSPTVYTAMVEENSAADSLVLNNITCVDLDIDSNSVLQYSIHSGNVATTFYIDQDSGFIYIYTAPDFESYTFYDLTIRVSDNGTAPLHTFVQVSIGIVAVNEFAPVFPGTYTVTINEVQNIGYEFIQVAASDNDRTDHEHGQVIFSITAGDNDGTFSVGAVSGMMELRKKLNREYLDVYVLTLRVTDGGGLYDDSDVTITVSDYNDNGPVFETTIYEASVSEDANVGTTVLVFQCTDADVGVNADISYSITAGNGENKFLVTSNREIQVNNALNYESIREYTLTITATDGGAGPLQSTASVVIHVDPVNEHSPVFTPDSSLTVSWIESTAIVTTIKQVIATDSDWGGQEHGIPRYSIISGNIGNVFSIAEDTGVITLAGQLDRETLDEYALTVRASDNYEGETPIYSDDVTFYVIVTDANDHYPVFNPEVYSVSVLENVNYGTVVVQLTTTDADIGSNANVEYVIVDGNTMNEFYIYNSYIRVNSVRLDRERSTHYKLLVRAHDSGSPSLSSTATVNVEVLSVNDNAPVFNIAYSSVEIYENVPLGSSVFDANAVDIDIGTHAMIVYSITGGNDAVIPETFLIDSTSGVVRIGAPLDRERQGVYDLVITAQDNFAEGFYGTKTLRVTVLDRNDNAPQLSSDYYTTTISEDIGIAVSIMTIAGSDLDSGVNAELEFSIYGEDAHYFTIGITSGELFTQQEVDYEQQQLLFFYVVATDIGSPRLESIPSAVQIFITDVNDNAPVFEPNIYYSGISESTSPLTSFLPTHAYDIDDGENGRVTYSLISSSSPNVFYFSVDPTTGVLSTSYWYLDRESYDYYELTIRAYDNGSPVRYCDVIVHLTIEDANDNSPVFTQDVYFVTIHEHVDNGTYITTVSATDADIYEHAEISYYITGGNIGDSFFINPNTGEVFAIADLDREITPIFTLVVEARDALHSDSSNISITLRDLNDNFAVFSESSYYFEFNEDIEVGTVVGTILAHDTDNGTNSELRYQIINGNENDHFDIGELNANITSKVELDRESIEEYNITVQVYDLGNIQLQNNVTVTLKLIDVNDNAPTFDQDVYEFTIPENLETGTIVFNLTASDPDLGENSRLRFYKNFILLTNDIPYYFVDRDTGVVTVNVPTDREDVDYIELRATVRDYGSSWKYSRVYVYITVSDVNDHTPVIDPSFYSLEIRYDSISTEAIAMVTAYDDDIDNNAELSYFLAEPSNVFDVDLKSGELQKTSSDPLQVRTTVTSEEGVVRIDTFDPVILVDINLEMSLIEFNLVRGSFIDSVSLLFPPGRIGISQIVESSTGIQSVKRKLLITGDTLIVSIYGVYHKLADDISGISEDKEFLSADQLLSVLRLDSSGTPAAVLQTPTYSNYSVISVQPHFPEPDSAPFWQTTYGIAILALSAVIFVLTIILIIACCYKSNRKRKMERCNDITIDFRYPAMYVDSPLIADVNTCQGPASKADNAPPMRTEKAQYIMADSSAVFVKTPQVQPARTSKERVNHLVSDRGSKDRYRNAHQRPITSEYFPKRSSGVQPKRPGSSSSLDSLPGYIDI</sequence>
<feature type="transmembrane region" description="Helical" evidence="10">
    <location>
        <begin position="3938"/>
        <end position="3962"/>
    </location>
</feature>
<dbReference type="SUPFAM" id="SSF49313">
    <property type="entry name" value="Cadherin-like"/>
    <property type="match status" value="33"/>
</dbReference>
<feature type="domain" description="Cadherin" evidence="12">
    <location>
        <begin position="559"/>
        <end position="670"/>
    </location>
</feature>
<feature type="region of interest" description="Disordered" evidence="9">
    <location>
        <begin position="4033"/>
        <end position="4096"/>
    </location>
</feature>
<feature type="compositionally biased region" description="Basic and acidic residues" evidence="9">
    <location>
        <begin position="4038"/>
        <end position="4057"/>
    </location>
</feature>
<feature type="domain" description="Cadherin" evidence="12">
    <location>
        <begin position="1978"/>
        <end position="2085"/>
    </location>
</feature>
<feature type="domain" description="Cadherin" evidence="12">
    <location>
        <begin position="3296"/>
        <end position="3403"/>
    </location>
</feature>
<dbReference type="PROSITE" id="PS50268">
    <property type="entry name" value="CADHERIN_2"/>
    <property type="match status" value="33"/>
</dbReference>
<evidence type="ECO:0000313" key="14">
    <source>
        <dbReference type="RefSeq" id="XP_006825996.1"/>
    </source>
</evidence>
<feature type="domain" description="Cadherin" evidence="12">
    <location>
        <begin position="2194"/>
        <end position="2298"/>
    </location>
</feature>
<feature type="domain" description="Cadherin" evidence="12">
    <location>
        <begin position="1872"/>
        <end position="1977"/>
    </location>
</feature>
<feature type="domain" description="Cadherin" evidence="12">
    <location>
        <begin position="2869"/>
        <end position="2978"/>
    </location>
</feature>
<dbReference type="Pfam" id="PF00754">
    <property type="entry name" value="F5_F8_type_C"/>
    <property type="match status" value="1"/>
</dbReference>
<keyword evidence="13" id="KW-1185">Reference proteome</keyword>
<dbReference type="Proteomes" id="UP000694865">
    <property type="component" value="Unplaced"/>
</dbReference>
<feature type="domain" description="Cadherin" evidence="12">
    <location>
        <begin position="1423"/>
        <end position="1547"/>
    </location>
</feature>
<feature type="domain" description="Cadherin" evidence="12">
    <location>
        <begin position="3191"/>
        <end position="3295"/>
    </location>
</feature>
<dbReference type="InterPro" id="IPR000421">
    <property type="entry name" value="FA58C"/>
</dbReference>
<dbReference type="InterPro" id="IPR050971">
    <property type="entry name" value="Cadherin-domain_protein"/>
</dbReference>
<feature type="compositionally biased region" description="Low complexity" evidence="9">
    <location>
        <begin position="4081"/>
        <end position="4096"/>
    </location>
</feature>
<feature type="domain" description="Cadherin" evidence="12">
    <location>
        <begin position="890"/>
        <end position="996"/>
    </location>
</feature>
<feature type="domain" description="Cadherin" evidence="12">
    <location>
        <begin position="2764"/>
        <end position="2867"/>
    </location>
</feature>
<feature type="domain" description="Cadherin" evidence="12">
    <location>
        <begin position="239"/>
        <end position="350"/>
    </location>
</feature>
<dbReference type="PANTHER" id="PTHR24025:SF23">
    <property type="entry name" value="NEURAL-CADHERIN"/>
    <property type="match status" value="1"/>
</dbReference>
<feature type="domain" description="Cadherin" evidence="12">
    <location>
        <begin position="2554"/>
        <end position="2659"/>
    </location>
</feature>
<dbReference type="Gene3D" id="2.60.120.260">
    <property type="entry name" value="Galactose-binding domain-like"/>
    <property type="match status" value="1"/>
</dbReference>
<feature type="domain" description="Cadherin" evidence="12">
    <location>
        <begin position="997"/>
        <end position="1106"/>
    </location>
</feature>
<evidence type="ECO:0000256" key="7">
    <source>
        <dbReference type="ARBA" id="ARBA00023136"/>
    </source>
</evidence>
<dbReference type="Pfam" id="PF00028">
    <property type="entry name" value="Cadherin"/>
    <property type="match status" value="29"/>
</dbReference>
<feature type="domain" description="Cadherin" evidence="12">
    <location>
        <begin position="780"/>
        <end position="888"/>
    </location>
</feature>
<feature type="domain" description="Cadherin" evidence="12">
    <location>
        <begin position="2481"/>
        <end position="2557"/>
    </location>
</feature>
<dbReference type="InterPro" id="IPR002126">
    <property type="entry name" value="Cadherin-like_dom"/>
</dbReference>
<comment type="subcellular location">
    <subcellularLocation>
        <location evidence="1">Membrane</location>
    </subcellularLocation>
</comment>
<dbReference type="InterPro" id="IPR020894">
    <property type="entry name" value="Cadherin_CS"/>
</dbReference>
<keyword evidence="6 10" id="KW-1133">Transmembrane helix</keyword>
<evidence type="ECO:0000256" key="6">
    <source>
        <dbReference type="ARBA" id="ARBA00022989"/>
    </source>
</evidence>
<keyword evidence="7 10" id="KW-0472">Membrane</keyword>
<keyword evidence="4 8" id="KW-0106">Calcium</keyword>
<feature type="domain" description="Cadherin" evidence="12">
    <location>
        <begin position="351"/>
        <end position="457"/>
    </location>
</feature>
<dbReference type="Gene3D" id="2.60.40.60">
    <property type="entry name" value="Cadherins"/>
    <property type="match status" value="33"/>
</dbReference>
<proteinExistence type="predicted"/>
<dbReference type="InterPro" id="IPR008979">
    <property type="entry name" value="Galactose-bd-like_sf"/>
</dbReference>
<dbReference type="PROSITE" id="PS50022">
    <property type="entry name" value="FA58C_3"/>
    <property type="match status" value="1"/>
</dbReference>
<feature type="domain" description="Cadherin" evidence="12">
    <location>
        <begin position="673"/>
        <end position="779"/>
    </location>
</feature>
<gene>
    <name evidence="14" type="primary">LOC100371900</name>
</gene>
<feature type="domain" description="Cadherin" evidence="12">
    <location>
        <begin position="3404"/>
        <end position="3505"/>
    </location>
</feature>
<feature type="domain" description="Cadherin" evidence="12">
    <location>
        <begin position="27"/>
        <end position="120"/>
    </location>
</feature>
<feature type="domain" description="Cadherin" evidence="12">
    <location>
        <begin position="2659"/>
        <end position="2763"/>
    </location>
</feature>
<feature type="domain" description="Cadherin" evidence="12">
    <location>
        <begin position="1316"/>
        <end position="1422"/>
    </location>
</feature>
<dbReference type="SMART" id="SM00231">
    <property type="entry name" value="FA58C"/>
    <property type="match status" value="1"/>
</dbReference>
<feature type="domain" description="Cadherin" evidence="12">
    <location>
        <begin position="1213"/>
        <end position="1316"/>
    </location>
</feature>
<feature type="domain" description="F5/8 type C" evidence="11">
    <location>
        <begin position="2331"/>
        <end position="2477"/>
    </location>
</feature>
<reference evidence="14" key="1">
    <citation type="submission" date="2025-08" db="UniProtKB">
        <authorList>
            <consortium name="RefSeq"/>
        </authorList>
    </citation>
    <scope>IDENTIFICATION</scope>
    <source>
        <tissue evidence="14">Testes</tissue>
    </source>
</reference>
<evidence type="ECO:0000256" key="4">
    <source>
        <dbReference type="ARBA" id="ARBA00022837"/>
    </source>
</evidence>
<evidence type="ECO:0000259" key="11">
    <source>
        <dbReference type="PROSITE" id="PS50022"/>
    </source>
</evidence>
<evidence type="ECO:0000256" key="1">
    <source>
        <dbReference type="ARBA" id="ARBA00004370"/>
    </source>
</evidence>